<evidence type="ECO:0000256" key="1">
    <source>
        <dbReference type="SAM" id="MobiDB-lite"/>
    </source>
</evidence>
<sequence>MSILNDILNRIAGKPDKRKVAVQEAAGTENRVYAVATEEGVMLFSETPKGMKARNSYLQHLADGFFNVTKVPETLRIYELDLPTKRVAELADNCIEKLSKADLRSTDGQLRKSVVSFTPDKFADRSVLDGGICKEKFDLRPDFHNFDRLTKEFGLGISPRNYDVAALLYISENGYAGLVAADKVHPFSYEYEFKELAEKLGDSMKARMNAPLSAHDFGYASLQKEAKEMAADLLQSEFHITDGEFRLGARINRTERAETLHSVLHPHSEEEKTGKSPETYRKQEAPKQKTSDRQRQAKHVASITPQNKEKKQLIL</sequence>
<feature type="region of interest" description="Disordered" evidence="1">
    <location>
        <begin position="260"/>
        <end position="315"/>
    </location>
</feature>
<dbReference type="Pfam" id="PF19513">
    <property type="entry name" value="DUF6047"/>
    <property type="match status" value="1"/>
</dbReference>
<name>A0A0I9SDN2_BACFG</name>
<feature type="compositionally biased region" description="Basic and acidic residues" evidence="1">
    <location>
        <begin position="266"/>
        <end position="295"/>
    </location>
</feature>
<dbReference type="RefSeq" id="WP_044299459.1">
    <property type="nucleotide sequence ID" value="NZ_CP036542.1"/>
</dbReference>
<comment type="caution">
    <text evidence="2">The sequence shown here is derived from an EMBL/GenBank/DDBJ whole genome shotgun (WGS) entry which is preliminary data.</text>
</comment>
<dbReference type="InterPro" id="IPR046110">
    <property type="entry name" value="DUF6047"/>
</dbReference>
<dbReference type="EMBL" id="JMZZ02000034">
    <property type="protein sequence ID" value="KFX76452.1"/>
    <property type="molecule type" value="Genomic_DNA"/>
</dbReference>
<dbReference type="AlphaFoldDB" id="A0A0I9SDN2"/>
<protein>
    <submittedName>
        <fullName evidence="2">Uncharacterized protein</fullName>
    </submittedName>
</protein>
<dbReference type="PATRIC" id="fig|817.53.peg.285"/>
<proteinExistence type="predicted"/>
<organism evidence="2">
    <name type="scientific">Bacteroides fragilis</name>
    <dbReference type="NCBI Taxonomy" id="817"/>
    <lineage>
        <taxon>Bacteria</taxon>
        <taxon>Pseudomonadati</taxon>
        <taxon>Bacteroidota</taxon>
        <taxon>Bacteroidia</taxon>
        <taxon>Bacteroidales</taxon>
        <taxon>Bacteroidaceae</taxon>
        <taxon>Bacteroides</taxon>
    </lineage>
</organism>
<gene>
    <name evidence="2" type="ORF">EE52_0201355</name>
</gene>
<evidence type="ECO:0000313" key="2">
    <source>
        <dbReference type="EMBL" id="KFX76452.1"/>
    </source>
</evidence>
<accession>A0A0I9SDN2</accession>
<reference evidence="2" key="2">
    <citation type="submission" date="2014-07" db="EMBL/GenBank/DDBJ databases">
        <title>Genetics and epidemiology of antimicrobial resistance in B. fragilis group.</title>
        <authorList>
            <person name="Sydenham T.V."/>
            <person name="Hasman H."/>
            <person name="Kemp M."/>
            <person name="Justesen U.S."/>
        </authorList>
    </citation>
    <scope>NUCLEOTIDE SEQUENCE [LARGE SCALE GENOMIC DNA]</scope>
    <source>
        <strain evidence="2">DCMOUH0018B</strain>
    </source>
</reference>
<reference evidence="2" key="1">
    <citation type="book" date="2014" name="THE 24TH EUROPEAN CONGRESS OF CLINICAL MICROBIOLOGY AND INFECTIOUS DISEASES" publisher="ECCMID 2014" city="Barcelona, Spain">
        <title>Identification of resistance genes in three multidrug-resistant Bacteroides fragilis isolates by whole genome sequencing.</title>
        <editorList>
            <person name="Unknown"/>
            <person name="A."/>
        </editorList>
        <authorList>
            <person name="Sydenham T.V."/>
            <person name="Hasman H."/>
            <person name="Wang M."/>
            <person name="Soki J."/>
            <person name="Nagy E."/>
            <person name="Justesen U.S."/>
        </authorList>
    </citation>
    <scope>NUCLEOTIDE SEQUENCE</scope>
    <source>
        <strain evidence="2">DCMOUH0018B</strain>
    </source>
</reference>